<dbReference type="GO" id="GO:0006351">
    <property type="term" value="P:DNA-templated transcription"/>
    <property type="evidence" value="ECO:0007669"/>
    <property type="project" value="TreeGrafter"/>
</dbReference>
<dbReference type="GO" id="GO:0003700">
    <property type="term" value="F:DNA-binding transcription factor activity"/>
    <property type="evidence" value="ECO:0007669"/>
    <property type="project" value="InterPro"/>
</dbReference>
<dbReference type="Pfam" id="PF03466">
    <property type="entry name" value="LysR_substrate"/>
    <property type="match status" value="1"/>
</dbReference>
<name>A0A934SZD9_9BURK</name>
<feature type="domain" description="HTH lysR-type" evidence="5">
    <location>
        <begin position="1"/>
        <end position="61"/>
    </location>
</feature>
<dbReference type="EMBL" id="JAEPBG010000022">
    <property type="protein sequence ID" value="MBK4738517.1"/>
    <property type="molecule type" value="Genomic_DNA"/>
</dbReference>
<organism evidence="6 7">
    <name type="scientific">Noviherbaspirillum pedocola</name>
    <dbReference type="NCBI Taxonomy" id="2801341"/>
    <lineage>
        <taxon>Bacteria</taxon>
        <taxon>Pseudomonadati</taxon>
        <taxon>Pseudomonadota</taxon>
        <taxon>Betaproteobacteria</taxon>
        <taxon>Burkholderiales</taxon>
        <taxon>Oxalobacteraceae</taxon>
        <taxon>Noviherbaspirillum</taxon>
    </lineage>
</organism>
<evidence type="ECO:0000256" key="3">
    <source>
        <dbReference type="ARBA" id="ARBA00023125"/>
    </source>
</evidence>
<gene>
    <name evidence="6" type="ORF">JJB74_28195</name>
</gene>
<dbReference type="PANTHER" id="PTHR30537:SF1">
    <property type="entry name" value="HTH-TYPE TRANSCRIPTIONAL REGULATOR PGRR"/>
    <property type="match status" value="1"/>
</dbReference>
<evidence type="ECO:0000256" key="1">
    <source>
        <dbReference type="ARBA" id="ARBA00009437"/>
    </source>
</evidence>
<reference evidence="6" key="1">
    <citation type="submission" date="2021-01" db="EMBL/GenBank/DDBJ databases">
        <title>Genome sequence of strain Noviherbaspirillum sp. DKR-6.</title>
        <authorList>
            <person name="Chaudhary D.K."/>
        </authorList>
    </citation>
    <scope>NUCLEOTIDE SEQUENCE</scope>
    <source>
        <strain evidence="6">DKR-6</strain>
    </source>
</reference>
<keyword evidence="3" id="KW-0238">DNA-binding</keyword>
<keyword evidence="2" id="KW-0805">Transcription regulation</keyword>
<dbReference type="InterPro" id="IPR058163">
    <property type="entry name" value="LysR-type_TF_proteobact-type"/>
</dbReference>
<proteinExistence type="inferred from homology"/>
<evidence type="ECO:0000313" key="6">
    <source>
        <dbReference type="EMBL" id="MBK4738517.1"/>
    </source>
</evidence>
<comment type="caution">
    <text evidence="6">The sequence shown here is derived from an EMBL/GenBank/DDBJ whole genome shotgun (WGS) entry which is preliminary data.</text>
</comment>
<keyword evidence="7" id="KW-1185">Reference proteome</keyword>
<protein>
    <submittedName>
        <fullName evidence="6">LysR family transcriptional regulator</fullName>
    </submittedName>
</protein>
<keyword evidence="4" id="KW-0804">Transcription</keyword>
<evidence type="ECO:0000259" key="5">
    <source>
        <dbReference type="PROSITE" id="PS50931"/>
    </source>
</evidence>
<dbReference type="Gene3D" id="3.40.190.290">
    <property type="match status" value="1"/>
</dbReference>
<dbReference type="RefSeq" id="WP_200597811.1">
    <property type="nucleotide sequence ID" value="NZ_JAEPBG010000022.1"/>
</dbReference>
<dbReference type="FunFam" id="1.10.10.10:FF:000001">
    <property type="entry name" value="LysR family transcriptional regulator"/>
    <property type="match status" value="1"/>
</dbReference>
<dbReference type="PROSITE" id="PS50931">
    <property type="entry name" value="HTH_LYSR"/>
    <property type="match status" value="1"/>
</dbReference>
<dbReference type="GO" id="GO:0043565">
    <property type="term" value="F:sequence-specific DNA binding"/>
    <property type="evidence" value="ECO:0007669"/>
    <property type="project" value="TreeGrafter"/>
</dbReference>
<dbReference type="AlphaFoldDB" id="A0A934SZD9"/>
<dbReference type="Gene3D" id="1.10.10.10">
    <property type="entry name" value="Winged helix-like DNA-binding domain superfamily/Winged helix DNA-binding domain"/>
    <property type="match status" value="1"/>
</dbReference>
<comment type="similarity">
    <text evidence="1">Belongs to the LysR transcriptional regulatory family.</text>
</comment>
<dbReference type="FunFam" id="3.40.190.290:FF:000012">
    <property type="entry name" value="Transcriptional regulator, LysR family"/>
    <property type="match status" value="1"/>
</dbReference>
<evidence type="ECO:0000256" key="4">
    <source>
        <dbReference type="ARBA" id="ARBA00023163"/>
    </source>
</evidence>
<dbReference type="InterPro" id="IPR036390">
    <property type="entry name" value="WH_DNA-bd_sf"/>
</dbReference>
<dbReference type="SUPFAM" id="SSF46785">
    <property type="entry name" value="Winged helix' DNA-binding domain"/>
    <property type="match status" value="1"/>
</dbReference>
<dbReference type="PRINTS" id="PR00039">
    <property type="entry name" value="HTHLYSR"/>
</dbReference>
<dbReference type="PANTHER" id="PTHR30537">
    <property type="entry name" value="HTH-TYPE TRANSCRIPTIONAL REGULATOR"/>
    <property type="match status" value="1"/>
</dbReference>
<evidence type="ECO:0000256" key="2">
    <source>
        <dbReference type="ARBA" id="ARBA00023015"/>
    </source>
</evidence>
<dbReference type="InterPro" id="IPR000847">
    <property type="entry name" value="LysR_HTH_N"/>
</dbReference>
<dbReference type="SUPFAM" id="SSF53850">
    <property type="entry name" value="Periplasmic binding protein-like II"/>
    <property type="match status" value="1"/>
</dbReference>
<accession>A0A934SZD9</accession>
<dbReference type="InterPro" id="IPR036388">
    <property type="entry name" value="WH-like_DNA-bd_sf"/>
</dbReference>
<evidence type="ECO:0000313" key="7">
    <source>
        <dbReference type="Proteomes" id="UP000622890"/>
    </source>
</evidence>
<sequence>MPRSDFDNLHAFMFVARERSFTRAAAQLGVTQSALSHTMRTLEAKLGVRLLTRTTRGVSPTEAGERLFTSLESHFEGIEASLSALNELREKPAGTIRITTHDHAADTVLWPRLKKVLFDYPEVKVEININYGLVDIVEQRFDAGVRFGDQVARDMIALRISPDVRMAVVASPAYFTSRPIPKVPQELTGHNCVNMRLPTYNSFYAWEFVKGDQELQVQVDGQCSFNTTPQILQAALDGYGVAYVPEDLIIDHVAAGRLQRVLDDWCPTFPGYHLYYPSRRQSSPAFALILDTLRV</sequence>
<dbReference type="CDD" id="cd08474">
    <property type="entry name" value="PBP2_CrgA_like_5"/>
    <property type="match status" value="1"/>
</dbReference>
<dbReference type="Proteomes" id="UP000622890">
    <property type="component" value="Unassembled WGS sequence"/>
</dbReference>
<dbReference type="InterPro" id="IPR005119">
    <property type="entry name" value="LysR_subst-bd"/>
</dbReference>
<dbReference type="Pfam" id="PF00126">
    <property type="entry name" value="HTH_1"/>
    <property type="match status" value="1"/>
</dbReference>